<accession>A0ACC2MZ75</accession>
<keyword evidence="2" id="KW-1185">Reference proteome</keyword>
<sequence length="1337" mass="150563">METNSTGFASGPHRRNDPYTMGGHEEVQKHSKSKSCGICGDEVGRKDDGEVFVACHHCGFPVCQPCYEYERTEGNQSCPQCNTRYKRHKGCPRVAGDEEDSREGDDFEDELQIKGQQPTGNHHALNHSENGDQTRQWQPNVVAFSSFAGSVAGKDLEGEKDVESNGEWKERVEKWKARQEKRGLVSKEDGPGDDHDAEDDILMAEARQPLWRKVPFPSSKINPYRIVIIFRLVVLVFFFRFRITTPAMDAYPLWLVSIICEIWFALSWILDQFPKWFPINRETYLDRLSMRFEREGEPNRLSHVDVFVSTVDPLKEPPIITANTVLSILAIDYPVDKVSCYVSDDGASMLLFDTLSETAEFARRWVPFCKKHSVEPRAPEFYFSEKIDYLKDKVQPTFVKERRAMKREYEEFKVRINALVAKALKKPEEGWVMQDGTPWPGNNTRDHPGMIQVYLGSQGALDVEGKELPRLVYVSREKRPGYQHHKKAGAMNALVRVSAVLTNAPFMLNLDCDHYINNSKAIREAMCFLMDPQLGKKLCYVQFPQRFDGIDPNDRYANRNVVFFDINMKGLDGIQGPVYVGTGCVFNRQALYGYDPPVSQKRPKMTCDCLPSWCCCCCGTRPKKSKSKKGERGMFGGFLSMNKKKKMMSYSKRGSGPVFDLEEIEEGLEGYDELEKSSLMSQKNFEKRFGQSPVFITSTLMEDGGLPQGTNPASLIKEAIHVISCGYEEKTEWGKEIGWIYGSVTEDILTGFKMHCRGWKSVYCVPKRAAFKGSAPINLSDRLHQVLRWALGSVEIFLSRHCPLWYGYGGKLKWLERFAYTNTIVYPFTSIPLLAYCTIPAVCLLTGKFIIPTLNNFNSAWFLALFVSIIATSVLELRWSGVSIQDLWRNEQFWVIGGVSAHLFAVFQGLLKVLAGVDTNFTVTAKAADDAEFGDLYLFKWTTLLIPPTTLIIINMVGVAAGVADAVNNSYKSWGPLFGKLFFAFWVISHFCSLSLTALAFVSLGCFSFRRSLPYQESLLWCSKSSLMAAGRAIHHFLRRRFQSQCSAPPIVSTFTAKQDQDGFGSAGLKSLRALALLGAGVSGLLSFAGIASADEAEHGLACPNYPWPHEGILSSYDHSSIRRGHQVYQQVCASCHSMSLISYRDLVGVAYTEEETKAMAAEIEVVDGPNDEGEMYTRPGKLSDRFPQPYSNEQAARFANGGAYPPDLSLITKARHNGQNYVFALLTGYRDPPAGVSIREGLHYNPYFPGGAIAMPKMLNDGVLEYEDETPATEAQMGKDVVTFLSWAAEPEMEERKLMGFKWIFVLSLALLQAAYYRRLKWSIFKSRKLVVDVVN</sequence>
<organism evidence="1 2">
    <name type="scientific">Persea americana</name>
    <name type="common">Avocado</name>
    <dbReference type="NCBI Taxonomy" id="3435"/>
    <lineage>
        <taxon>Eukaryota</taxon>
        <taxon>Viridiplantae</taxon>
        <taxon>Streptophyta</taxon>
        <taxon>Embryophyta</taxon>
        <taxon>Tracheophyta</taxon>
        <taxon>Spermatophyta</taxon>
        <taxon>Magnoliopsida</taxon>
        <taxon>Magnoliidae</taxon>
        <taxon>Laurales</taxon>
        <taxon>Lauraceae</taxon>
        <taxon>Persea</taxon>
    </lineage>
</organism>
<gene>
    <name evidence="1" type="ORF">MRB53_003788</name>
</gene>
<dbReference type="EMBL" id="CM056809">
    <property type="protein sequence ID" value="KAJ8650765.1"/>
    <property type="molecule type" value="Genomic_DNA"/>
</dbReference>
<reference evidence="1 2" key="1">
    <citation type="journal article" date="2022" name="Hortic Res">
        <title>A haplotype resolved chromosomal level avocado genome allows analysis of novel avocado genes.</title>
        <authorList>
            <person name="Nath O."/>
            <person name="Fletcher S.J."/>
            <person name="Hayward A."/>
            <person name="Shaw L.M."/>
            <person name="Masouleh A.K."/>
            <person name="Furtado A."/>
            <person name="Henry R.J."/>
            <person name="Mitter N."/>
        </authorList>
    </citation>
    <scope>NUCLEOTIDE SEQUENCE [LARGE SCALE GENOMIC DNA]</scope>
    <source>
        <strain evidence="2">cv. Hass</strain>
    </source>
</reference>
<name>A0ACC2MZ75_PERAE</name>
<proteinExistence type="predicted"/>
<comment type="caution">
    <text evidence="1">The sequence shown here is derived from an EMBL/GenBank/DDBJ whole genome shotgun (WGS) entry which is preliminary data.</text>
</comment>
<evidence type="ECO:0000313" key="2">
    <source>
        <dbReference type="Proteomes" id="UP001234297"/>
    </source>
</evidence>
<dbReference type="Proteomes" id="UP001234297">
    <property type="component" value="Chromosome 1"/>
</dbReference>
<evidence type="ECO:0000313" key="1">
    <source>
        <dbReference type="EMBL" id="KAJ8650765.1"/>
    </source>
</evidence>
<protein>
    <submittedName>
        <fullName evidence="1">Uncharacterized protein</fullName>
    </submittedName>
</protein>